<dbReference type="InterPro" id="IPR011701">
    <property type="entry name" value="MFS"/>
</dbReference>
<sequence>MVEVHIGTKTDKRRSVKDIISVIWKETSVEPIVVFFTLPFYMSTLAIQNLSLEKSCRVNLDLNASICDALQERNTSGYTESEEVAVQKVVAIASIWKNVINGIFPAILLLLLGSWSDRNRLRNVLILIPILGEVVANVGFLLCTYFFDELPMEVNTVFEVLPTSVTGGFNMAFLGVFTYISTNTSPINRTFRMGIIQTLFSICVAIGNAISGIMYHAIGFYGVFGVSLLMYILNGFYVYYLLPDDARDKEKSLSKCELFKDVWNIKDTLKSFNFVKKAASSARTRQIWAILMLEILILGPTVGMMAVLYLYTRLAFNWDEIDYSIFSGYFSVAHLVGNFGAIAIFSKWLRFDDSIIGTMSSISKIVGGIGYTLAKTAVWFYISTLLDAVNGAAIVASRSMATKLVSEHDLGKVNSLFGIVDSLAALIYGPMYSAVYEATIDVLPTAFNIVGVGLTIPAVVLYVWLYVGRNVRLTEKA</sequence>
<dbReference type="PANTHER" id="PTHR23507">
    <property type="entry name" value="ZGC:174356"/>
    <property type="match status" value="1"/>
</dbReference>
<dbReference type="Pfam" id="PF07690">
    <property type="entry name" value="MFS_1"/>
    <property type="match status" value="1"/>
</dbReference>
<evidence type="ECO:0000256" key="4">
    <source>
        <dbReference type="ARBA" id="ARBA00023136"/>
    </source>
</evidence>
<evidence type="ECO:0000256" key="5">
    <source>
        <dbReference type="SAM" id="Phobius"/>
    </source>
</evidence>
<dbReference type="Gene3D" id="1.20.1250.20">
    <property type="entry name" value="MFS general substrate transporter like domains"/>
    <property type="match status" value="1"/>
</dbReference>
<protein>
    <recommendedName>
        <fullName evidence="7">Major facilitator superfamily (MFS) profile domain-containing protein</fullName>
    </recommendedName>
</protein>
<comment type="subcellular location">
    <subcellularLocation>
        <location evidence="1">Membrane</location>
        <topology evidence="1">Multi-pass membrane protein</topology>
    </subcellularLocation>
</comment>
<evidence type="ECO:0008006" key="7">
    <source>
        <dbReference type="Google" id="ProtNLM"/>
    </source>
</evidence>
<dbReference type="GO" id="GO:0022857">
    <property type="term" value="F:transmembrane transporter activity"/>
    <property type="evidence" value="ECO:0007669"/>
    <property type="project" value="InterPro"/>
</dbReference>
<evidence type="ECO:0000313" key="6">
    <source>
        <dbReference type="EMBL" id="JAV62753.1"/>
    </source>
</evidence>
<feature type="transmembrane region" description="Helical" evidence="5">
    <location>
        <begin position="323"/>
        <end position="345"/>
    </location>
</feature>
<accession>A0A1Y1KMX6</accession>
<feature type="transmembrane region" description="Helical" evidence="5">
    <location>
        <begin position="89"/>
        <end position="112"/>
    </location>
</feature>
<evidence type="ECO:0000256" key="1">
    <source>
        <dbReference type="ARBA" id="ARBA00004141"/>
    </source>
</evidence>
<dbReference type="AlphaFoldDB" id="A0A1Y1KMX6"/>
<dbReference type="SUPFAM" id="SSF103473">
    <property type="entry name" value="MFS general substrate transporter"/>
    <property type="match status" value="1"/>
</dbReference>
<feature type="transmembrane region" description="Helical" evidence="5">
    <location>
        <begin position="194"/>
        <end position="215"/>
    </location>
</feature>
<reference evidence="6" key="1">
    <citation type="journal article" date="2016" name="Sci. Rep.">
        <title>Molecular characterization of firefly nuptial gifts: a multi-omics approach sheds light on postcopulatory sexual selection.</title>
        <authorList>
            <person name="Al-Wathiqui N."/>
            <person name="Fallon T.R."/>
            <person name="South A."/>
            <person name="Weng J.K."/>
            <person name="Lewis S.M."/>
        </authorList>
    </citation>
    <scope>NUCLEOTIDE SEQUENCE</scope>
</reference>
<feature type="transmembrane region" description="Helical" evidence="5">
    <location>
        <begin position="287"/>
        <end position="311"/>
    </location>
</feature>
<dbReference type="PANTHER" id="PTHR23507:SF1">
    <property type="entry name" value="FI18259P1-RELATED"/>
    <property type="match status" value="1"/>
</dbReference>
<name>A0A1Y1KMX6_PHOPY</name>
<keyword evidence="4 5" id="KW-0472">Membrane</keyword>
<keyword evidence="2 5" id="KW-0812">Transmembrane</keyword>
<keyword evidence="3 5" id="KW-1133">Transmembrane helix</keyword>
<organism evidence="6">
    <name type="scientific">Photinus pyralis</name>
    <name type="common">Common eastern firefly</name>
    <name type="synonym">Lampyris pyralis</name>
    <dbReference type="NCBI Taxonomy" id="7054"/>
    <lineage>
        <taxon>Eukaryota</taxon>
        <taxon>Metazoa</taxon>
        <taxon>Ecdysozoa</taxon>
        <taxon>Arthropoda</taxon>
        <taxon>Hexapoda</taxon>
        <taxon>Insecta</taxon>
        <taxon>Pterygota</taxon>
        <taxon>Neoptera</taxon>
        <taxon>Endopterygota</taxon>
        <taxon>Coleoptera</taxon>
        <taxon>Polyphaga</taxon>
        <taxon>Elateriformia</taxon>
        <taxon>Elateroidea</taxon>
        <taxon>Lampyridae</taxon>
        <taxon>Lampyrinae</taxon>
        <taxon>Photinus</taxon>
    </lineage>
</organism>
<feature type="transmembrane region" description="Helical" evidence="5">
    <location>
        <begin position="124"/>
        <end position="147"/>
    </location>
</feature>
<feature type="transmembrane region" description="Helical" evidence="5">
    <location>
        <begin position="413"/>
        <end position="434"/>
    </location>
</feature>
<dbReference type="GO" id="GO:0016020">
    <property type="term" value="C:membrane"/>
    <property type="evidence" value="ECO:0007669"/>
    <property type="project" value="UniProtKB-SubCell"/>
</dbReference>
<feature type="transmembrane region" description="Helical" evidence="5">
    <location>
        <begin position="446"/>
        <end position="467"/>
    </location>
</feature>
<dbReference type="EMBL" id="GEZM01078372">
    <property type="protein sequence ID" value="JAV62753.1"/>
    <property type="molecule type" value="Transcribed_RNA"/>
</dbReference>
<feature type="transmembrane region" description="Helical" evidence="5">
    <location>
        <begin position="159"/>
        <end position="182"/>
    </location>
</feature>
<feature type="transmembrane region" description="Helical" evidence="5">
    <location>
        <begin position="221"/>
        <end position="242"/>
    </location>
</feature>
<dbReference type="InterPro" id="IPR036259">
    <property type="entry name" value="MFS_trans_sf"/>
</dbReference>
<proteinExistence type="predicted"/>
<evidence type="ECO:0000256" key="3">
    <source>
        <dbReference type="ARBA" id="ARBA00022989"/>
    </source>
</evidence>
<evidence type="ECO:0000256" key="2">
    <source>
        <dbReference type="ARBA" id="ARBA00022692"/>
    </source>
</evidence>